<keyword evidence="8 14" id="KW-0863">Zinc-finger</keyword>
<organism evidence="16 17">
    <name type="scientific">Diaphorina citri</name>
    <name type="common">Asian citrus psyllid</name>
    <dbReference type="NCBI Taxonomy" id="121845"/>
    <lineage>
        <taxon>Eukaryota</taxon>
        <taxon>Metazoa</taxon>
        <taxon>Ecdysozoa</taxon>
        <taxon>Arthropoda</taxon>
        <taxon>Hexapoda</taxon>
        <taxon>Insecta</taxon>
        <taxon>Pterygota</taxon>
        <taxon>Neoptera</taxon>
        <taxon>Paraneoptera</taxon>
        <taxon>Hemiptera</taxon>
        <taxon>Sternorrhyncha</taxon>
        <taxon>Psylloidea</taxon>
        <taxon>Psyllidae</taxon>
        <taxon>Diaphorininae</taxon>
        <taxon>Diaphorina</taxon>
    </lineage>
</organism>
<keyword evidence="10" id="KW-0805">Transcription regulation</keyword>
<dbReference type="PROSITE" id="PS00028">
    <property type="entry name" value="ZINC_FINGER_C2H2_1"/>
    <property type="match status" value="1"/>
</dbReference>
<dbReference type="SUPFAM" id="SSF57667">
    <property type="entry name" value="beta-beta-alpha zinc fingers"/>
    <property type="match status" value="2"/>
</dbReference>
<keyword evidence="5" id="KW-0217">Developmental protein</keyword>
<dbReference type="FunFam" id="3.30.160.60:FF:000123">
    <property type="entry name" value="transcriptional repressor CTCF isoform X1"/>
    <property type="match status" value="1"/>
</dbReference>
<feature type="domain" description="C2H2-type" evidence="15">
    <location>
        <begin position="233"/>
        <end position="261"/>
    </location>
</feature>
<sequence length="262" mass="30730">MKINLRFPCLLSDLLSVCQYCNEYLPSITDILLLHTKVCKLAPRLSSAYIYVCYTCHYFTYNGGNMKNHIRKHTGEKPFKCSYCSKYFTQAQNLRTHIYNLHTNQNSNVICKHCNQFLPASTEYLVSHTKTCTSVYRPDKKVKLVIYKGYFISPFLNNSIYYSYRHVSDVFCYHCNLTLPSSTEALILHSKICSAVNRPDSKYRHVCYMCDYNSYYSTQMKRHIRQHRGEKPFICSHCSYSSPDSSNLKRHILIQHPNKENI</sequence>
<dbReference type="PANTHER" id="PTHR24390:SF237">
    <property type="entry name" value="FI23536P1-RELATED"/>
    <property type="match status" value="1"/>
</dbReference>
<feature type="domain" description="C2H2-type" evidence="15">
    <location>
        <begin position="79"/>
        <end position="107"/>
    </location>
</feature>
<dbReference type="GO" id="GO:0000978">
    <property type="term" value="F:RNA polymerase II cis-regulatory region sequence-specific DNA binding"/>
    <property type="evidence" value="ECO:0007669"/>
    <property type="project" value="TreeGrafter"/>
</dbReference>
<evidence type="ECO:0000256" key="9">
    <source>
        <dbReference type="ARBA" id="ARBA00022833"/>
    </source>
</evidence>
<dbReference type="RefSeq" id="XP_026688640.1">
    <property type="nucleotide sequence ID" value="XM_026832839.1"/>
</dbReference>
<protein>
    <recommendedName>
        <fullName evidence="4">Protein hunchback</fullName>
    </recommendedName>
</protein>
<keyword evidence="11" id="KW-0238">DNA-binding</keyword>
<evidence type="ECO:0000256" key="14">
    <source>
        <dbReference type="PROSITE-ProRule" id="PRU00042"/>
    </source>
</evidence>
<keyword evidence="9" id="KW-0862">Zinc</keyword>
<dbReference type="GO" id="GO:0035282">
    <property type="term" value="P:segmentation"/>
    <property type="evidence" value="ECO:0007669"/>
    <property type="project" value="UniProtKB-KW"/>
</dbReference>
<evidence type="ECO:0000256" key="8">
    <source>
        <dbReference type="ARBA" id="ARBA00022771"/>
    </source>
</evidence>
<evidence type="ECO:0000256" key="10">
    <source>
        <dbReference type="ARBA" id="ARBA00023015"/>
    </source>
</evidence>
<dbReference type="PaxDb" id="121845-A0A3Q0JP78"/>
<feature type="domain" description="C2H2-type" evidence="15">
    <location>
        <begin position="205"/>
        <end position="232"/>
    </location>
</feature>
<dbReference type="STRING" id="121845.A0A3Q0JP78"/>
<comment type="function">
    <text evidence="1">Gap class segmentation protein that controls development of head structures.</text>
</comment>
<dbReference type="InterPro" id="IPR013087">
    <property type="entry name" value="Znf_C2H2_type"/>
</dbReference>
<name>A0A3Q0JP78_DIACI</name>
<evidence type="ECO:0000256" key="13">
    <source>
        <dbReference type="ARBA" id="ARBA00023242"/>
    </source>
</evidence>
<dbReference type="PROSITE" id="PS50157">
    <property type="entry name" value="ZINC_FINGER_C2H2_2"/>
    <property type="match status" value="4"/>
</dbReference>
<evidence type="ECO:0000313" key="17">
    <source>
        <dbReference type="RefSeq" id="XP_026688640.1"/>
    </source>
</evidence>
<keyword evidence="12" id="KW-0804">Transcription</keyword>
<dbReference type="GO" id="GO:0008270">
    <property type="term" value="F:zinc ion binding"/>
    <property type="evidence" value="ECO:0007669"/>
    <property type="project" value="UniProtKB-KW"/>
</dbReference>
<keyword evidence="13" id="KW-0539">Nucleus</keyword>
<comment type="subcellular location">
    <subcellularLocation>
        <location evidence="2">Nucleus</location>
    </subcellularLocation>
</comment>
<dbReference type="FunFam" id="3.30.160.60:FF:001289">
    <property type="entry name" value="Zinc finger protein 574"/>
    <property type="match status" value="1"/>
</dbReference>
<dbReference type="GeneID" id="113473072"/>
<dbReference type="GO" id="GO:0003700">
    <property type="term" value="F:DNA-binding transcription factor activity"/>
    <property type="evidence" value="ECO:0007669"/>
    <property type="project" value="TreeGrafter"/>
</dbReference>
<dbReference type="Pfam" id="PF13909">
    <property type="entry name" value="zf-H2C2_5"/>
    <property type="match status" value="1"/>
</dbReference>
<keyword evidence="7" id="KW-0677">Repeat</keyword>
<evidence type="ECO:0000256" key="11">
    <source>
        <dbReference type="ARBA" id="ARBA00023125"/>
    </source>
</evidence>
<accession>A0A3Q0JP78</accession>
<evidence type="ECO:0000256" key="7">
    <source>
        <dbReference type="ARBA" id="ARBA00022737"/>
    </source>
</evidence>
<keyword evidence="6" id="KW-0479">Metal-binding</keyword>
<evidence type="ECO:0000259" key="15">
    <source>
        <dbReference type="PROSITE" id="PS50157"/>
    </source>
</evidence>
<keyword evidence="16" id="KW-1185">Reference proteome</keyword>
<proteinExistence type="inferred from homology"/>
<comment type="similarity">
    <text evidence="3">Belongs to the hunchback C2H2-type zinc-finger protein family.</text>
</comment>
<dbReference type="GO" id="GO:0006357">
    <property type="term" value="P:regulation of transcription by RNA polymerase II"/>
    <property type="evidence" value="ECO:0007669"/>
    <property type="project" value="TreeGrafter"/>
</dbReference>
<dbReference type="AlphaFoldDB" id="A0A3Q0JP78"/>
<dbReference type="GO" id="GO:0005634">
    <property type="term" value="C:nucleus"/>
    <property type="evidence" value="ECO:0007669"/>
    <property type="project" value="UniProtKB-SubCell"/>
</dbReference>
<dbReference type="Proteomes" id="UP000079169">
    <property type="component" value="Unplaced"/>
</dbReference>
<evidence type="ECO:0000313" key="16">
    <source>
        <dbReference type="Proteomes" id="UP000079169"/>
    </source>
</evidence>
<dbReference type="SMART" id="SM00355">
    <property type="entry name" value="ZnF_C2H2"/>
    <property type="match status" value="4"/>
</dbReference>
<evidence type="ECO:0000256" key="4">
    <source>
        <dbReference type="ARBA" id="ARBA00013638"/>
    </source>
</evidence>
<dbReference type="Pfam" id="PF00096">
    <property type="entry name" value="zf-C2H2"/>
    <property type="match status" value="1"/>
</dbReference>
<evidence type="ECO:0000256" key="6">
    <source>
        <dbReference type="ARBA" id="ARBA00022723"/>
    </source>
</evidence>
<keyword evidence="5" id="KW-0302">Gap protein</keyword>
<evidence type="ECO:0000256" key="12">
    <source>
        <dbReference type="ARBA" id="ARBA00023163"/>
    </source>
</evidence>
<evidence type="ECO:0000256" key="1">
    <source>
        <dbReference type="ARBA" id="ARBA00003983"/>
    </source>
</evidence>
<feature type="domain" description="C2H2-type" evidence="15">
    <location>
        <begin position="51"/>
        <end position="78"/>
    </location>
</feature>
<dbReference type="KEGG" id="dci:113473072"/>
<evidence type="ECO:0000256" key="3">
    <source>
        <dbReference type="ARBA" id="ARBA00007746"/>
    </source>
</evidence>
<dbReference type="InterPro" id="IPR036236">
    <property type="entry name" value="Znf_C2H2_sf"/>
</dbReference>
<evidence type="ECO:0000256" key="5">
    <source>
        <dbReference type="ARBA" id="ARBA00022492"/>
    </source>
</evidence>
<evidence type="ECO:0000256" key="2">
    <source>
        <dbReference type="ARBA" id="ARBA00004123"/>
    </source>
</evidence>
<reference evidence="17" key="1">
    <citation type="submission" date="2025-08" db="UniProtKB">
        <authorList>
            <consortium name="RefSeq"/>
        </authorList>
    </citation>
    <scope>IDENTIFICATION</scope>
</reference>
<dbReference type="PANTHER" id="PTHR24390">
    <property type="entry name" value="ZINC FINGER PROTEIN"/>
    <property type="match status" value="1"/>
</dbReference>
<gene>
    <name evidence="17" type="primary">LOC113473072</name>
</gene>
<dbReference type="Gene3D" id="3.30.160.60">
    <property type="entry name" value="Classic Zinc Finger"/>
    <property type="match status" value="4"/>
</dbReference>